<sequence length="56" mass="6574">MRLTAKELTLFRNHLLAKRAYANADIPLGYKVWEPWMKGTLQKLEDELYPQEGDPI</sequence>
<dbReference type="Proteomes" id="UP000001761">
    <property type="component" value="Segment"/>
</dbReference>
<proteinExistence type="predicted"/>
<organism evidence="1 2">
    <name type="scientific">Synechococcus phage P60</name>
    <dbReference type="NCBI Taxonomy" id="2905923"/>
    <lineage>
        <taxon>Viruses</taxon>
        <taxon>Duplodnaviria</taxon>
        <taxon>Heunggongvirae</taxon>
        <taxon>Uroviricota</taxon>
        <taxon>Caudoviricetes</taxon>
        <taxon>Autographivirales</taxon>
        <taxon>Tiilvirus</taxon>
        <taxon>Tiilvirus P60</taxon>
    </lineage>
</organism>
<dbReference type="EMBL" id="AF338467">
    <property type="protein sequence ID" value="AGA17882.1"/>
    <property type="molecule type" value="Genomic_DNA"/>
</dbReference>
<gene>
    <name evidence="1" type="ORF">P60_gp20</name>
</gene>
<name>L0CQE5_9CAUD</name>
<dbReference type="RefSeq" id="YP_009173801.1">
    <property type="nucleotide sequence ID" value="NC_003390.2"/>
</dbReference>
<dbReference type="OrthoDB" id="40732at10239"/>
<keyword evidence="2" id="KW-1185">Reference proteome</keyword>
<evidence type="ECO:0000313" key="1">
    <source>
        <dbReference type="EMBL" id="AGA17882.1"/>
    </source>
</evidence>
<accession>L0CQE5</accession>
<evidence type="ECO:0000313" key="2">
    <source>
        <dbReference type="Proteomes" id="UP000001761"/>
    </source>
</evidence>
<protein>
    <submittedName>
        <fullName evidence="1">Uncharacterized protein</fullName>
    </submittedName>
</protein>
<dbReference type="GeneID" id="26066753"/>
<reference evidence="1 2" key="1">
    <citation type="journal article" date="2002" name="Appl. Environ. Microbiol.">
        <title>Genomic sequence and evolution of marine cyanophage P60: a new insight on lytic and lysogenic phages.</title>
        <authorList>
            <person name="Chen F."/>
            <person name="Lu J."/>
        </authorList>
    </citation>
    <scope>NUCLEOTIDE SEQUENCE</scope>
</reference>
<dbReference type="KEGG" id="vg:26066753"/>